<dbReference type="Pfam" id="PF00126">
    <property type="entry name" value="HTH_1"/>
    <property type="match status" value="1"/>
</dbReference>
<evidence type="ECO:0000256" key="2">
    <source>
        <dbReference type="ARBA" id="ARBA00023015"/>
    </source>
</evidence>
<evidence type="ECO:0000256" key="1">
    <source>
        <dbReference type="ARBA" id="ARBA00009437"/>
    </source>
</evidence>
<protein>
    <submittedName>
        <fullName evidence="6">DNA-binding transcriptional regulator, LysR family</fullName>
    </submittedName>
</protein>
<proteinExistence type="inferred from homology"/>
<dbReference type="Pfam" id="PF03466">
    <property type="entry name" value="LysR_substrate"/>
    <property type="match status" value="1"/>
</dbReference>
<evidence type="ECO:0000256" key="4">
    <source>
        <dbReference type="ARBA" id="ARBA00023163"/>
    </source>
</evidence>
<dbReference type="PRINTS" id="PR00039">
    <property type="entry name" value="HTHLYSR"/>
</dbReference>
<dbReference type="GO" id="GO:0000976">
    <property type="term" value="F:transcription cis-regulatory region binding"/>
    <property type="evidence" value="ECO:0007669"/>
    <property type="project" value="TreeGrafter"/>
</dbReference>
<dbReference type="GO" id="GO:0003700">
    <property type="term" value="F:DNA-binding transcription factor activity"/>
    <property type="evidence" value="ECO:0007669"/>
    <property type="project" value="InterPro"/>
</dbReference>
<dbReference type="PANTHER" id="PTHR30126">
    <property type="entry name" value="HTH-TYPE TRANSCRIPTIONAL REGULATOR"/>
    <property type="match status" value="1"/>
</dbReference>
<dbReference type="SUPFAM" id="SSF53850">
    <property type="entry name" value="Periplasmic binding protein-like II"/>
    <property type="match status" value="1"/>
</dbReference>
<evidence type="ECO:0000313" key="6">
    <source>
        <dbReference type="EMBL" id="SDP77440.1"/>
    </source>
</evidence>
<dbReference type="EMBL" id="FNJQ01000054">
    <property type="protein sequence ID" value="SDP77440.1"/>
    <property type="molecule type" value="Genomic_DNA"/>
</dbReference>
<dbReference type="InterPro" id="IPR000847">
    <property type="entry name" value="LysR_HTH_N"/>
</dbReference>
<feature type="domain" description="HTH lysR-type" evidence="5">
    <location>
        <begin position="1"/>
        <end position="58"/>
    </location>
</feature>
<dbReference type="Gene3D" id="1.10.10.10">
    <property type="entry name" value="Winged helix-like DNA-binding domain superfamily/Winged helix DNA-binding domain"/>
    <property type="match status" value="1"/>
</dbReference>
<dbReference type="Gene3D" id="3.40.190.290">
    <property type="match status" value="1"/>
</dbReference>
<dbReference type="PANTHER" id="PTHR30126:SF40">
    <property type="entry name" value="HTH-TYPE TRANSCRIPTIONAL REGULATOR GLTR"/>
    <property type="match status" value="1"/>
</dbReference>
<dbReference type="SUPFAM" id="SSF46785">
    <property type="entry name" value="Winged helix' DNA-binding domain"/>
    <property type="match status" value="1"/>
</dbReference>
<reference evidence="6 7" key="1">
    <citation type="submission" date="2016-10" db="EMBL/GenBank/DDBJ databases">
        <authorList>
            <person name="de Groot N.N."/>
        </authorList>
    </citation>
    <scope>NUCLEOTIDE SEQUENCE [LARGE SCALE GENOMIC DNA]</scope>
    <source>
        <strain evidence="6 7">S137</strain>
    </source>
</reference>
<gene>
    <name evidence="6" type="ORF">SAMN05216366_15410</name>
</gene>
<keyword evidence="4" id="KW-0804">Transcription</keyword>
<dbReference type="CDD" id="cd05466">
    <property type="entry name" value="PBP2_LTTR_substrate"/>
    <property type="match status" value="1"/>
</dbReference>
<dbReference type="RefSeq" id="WP_074573599.1">
    <property type="nucleotide sequence ID" value="NZ_FNJQ01000054.1"/>
</dbReference>
<sequence length="302" mass="34370">MNMQQLECFTTLAKTLNYAKAAEQLSMSQPAVSRQIQSLETELNAKLFNRTTRSVSLTPVGFQFLDDAQQMLSLYYHSLEWISTFHQQKRTVLRIGYADSHANCLISKILTPMLTENRNIVPELTLDQTDANLHRLTTSQLDLVIGMKDAKFHDETIIFQKLCDDAFVCVMNKQHPLAQKCKKRRQKSVSSADFWPYRQIIDIPPYLLKHVFSRGHHIVPVNDELDNIICATTSEAYNLALAGAGFSLIPSHLAPPHKELVFLPWEESPHAPMGIYYRQQSAMDKNSAIYKFIGAARDCIDP</sequence>
<evidence type="ECO:0000256" key="3">
    <source>
        <dbReference type="ARBA" id="ARBA00023125"/>
    </source>
</evidence>
<dbReference type="InterPro" id="IPR036388">
    <property type="entry name" value="WH-like_DNA-bd_sf"/>
</dbReference>
<dbReference type="Proteomes" id="UP000182412">
    <property type="component" value="Unassembled WGS sequence"/>
</dbReference>
<dbReference type="OrthoDB" id="9785745at2"/>
<dbReference type="FunFam" id="1.10.10.10:FF:000001">
    <property type="entry name" value="LysR family transcriptional regulator"/>
    <property type="match status" value="1"/>
</dbReference>
<evidence type="ECO:0000259" key="5">
    <source>
        <dbReference type="PROSITE" id="PS50931"/>
    </source>
</evidence>
<dbReference type="InterPro" id="IPR005119">
    <property type="entry name" value="LysR_subst-bd"/>
</dbReference>
<keyword evidence="3 6" id="KW-0238">DNA-binding</keyword>
<dbReference type="PROSITE" id="PS50931">
    <property type="entry name" value="HTH_LYSR"/>
    <property type="match status" value="1"/>
</dbReference>
<name>A0A1H0VG65_SELRU</name>
<accession>A0A1H0VG65</accession>
<evidence type="ECO:0000313" key="7">
    <source>
        <dbReference type="Proteomes" id="UP000182412"/>
    </source>
</evidence>
<dbReference type="InterPro" id="IPR036390">
    <property type="entry name" value="WH_DNA-bd_sf"/>
</dbReference>
<organism evidence="6 7">
    <name type="scientific">Selenomonas ruminantium</name>
    <dbReference type="NCBI Taxonomy" id="971"/>
    <lineage>
        <taxon>Bacteria</taxon>
        <taxon>Bacillati</taxon>
        <taxon>Bacillota</taxon>
        <taxon>Negativicutes</taxon>
        <taxon>Selenomonadales</taxon>
        <taxon>Selenomonadaceae</taxon>
        <taxon>Selenomonas</taxon>
    </lineage>
</organism>
<comment type="similarity">
    <text evidence="1">Belongs to the LysR transcriptional regulatory family.</text>
</comment>
<dbReference type="AlphaFoldDB" id="A0A1H0VG65"/>
<keyword evidence="2" id="KW-0805">Transcription regulation</keyword>